<reference evidence="3" key="3">
    <citation type="submission" date="2022-06" db="UniProtKB">
        <authorList>
            <consortium name="EnsemblMetazoa"/>
        </authorList>
    </citation>
    <scope>IDENTIFICATION</scope>
</reference>
<accession>A0A834VFG7</accession>
<dbReference type="InterPro" id="IPR008949">
    <property type="entry name" value="Isoprenoid_synthase_dom_sf"/>
</dbReference>
<evidence type="ECO:0000313" key="4">
    <source>
        <dbReference type="Proteomes" id="UP000070412"/>
    </source>
</evidence>
<dbReference type="Proteomes" id="UP000070412">
    <property type="component" value="Unassembled WGS sequence"/>
</dbReference>
<dbReference type="EnsemblMetazoa" id="SSS_7786s_mrna">
    <property type="protein sequence ID" value="KAF7493725.1"/>
    <property type="gene ID" value="SSS_7786"/>
</dbReference>
<gene>
    <name evidence="2" type="ORF">SSS_7786</name>
</gene>
<protein>
    <submittedName>
        <fullName evidence="2">Decaprenyl-diphosphate synthase subunit 2</fullName>
    </submittedName>
</protein>
<dbReference type="InterPro" id="IPR000092">
    <property type="entry name" value="Polyprenyl_synt"/>
</dbReference>
<dbReference type="Gene3D" id="1.10.600.10">
    <property type="entry name" value="Farnesyl Diphosphate Synthase"/>
    <property type="match status" value="1"/>
</dbReference>
<sequence length="438" mass="51074">MLRVFNLRWPIQSFRILSRHLISTPLSVLAAKNLPDFSRQFSSIQSINRLRNTNENDENHFDRKQAIDDHLDRILMNAKEIVREPSSNQASIKYDLKEMIDNEILMIDQILRQLFNTSQSINEMERIKNQSFDRHFLRGLVVLLVAKASNPKKSKHLTRFQSKEIEENQWEFAKIVEMIYMATITHKNMRKNTLVNEIVDGESINLINNKISVLYGDFLWAQAWKQLVSLGDVEVINLMSTVLVNISKGQFTSEVEAIDCTEKLSIDHWMDKNYLLNSCLIAKACQSVLKLSKIDQILLQRDAFEFGKNFGFFHLAYQEYQWIFKHSQSRKSIGLIDSIDLLSLPIIIYSIEKNKSLEKMIEECQNENDRGVDYSTLFARLDRKRLFGMVCDDNVTVQRTKEVIENFRQNSLRYLNEFPSSNAKNSIQSILNVMSNVD</sequence>
<dbReference type="AlphaFoldDB" id="A0A834VFG7"/>
<keyword evidence="4" id="KW-1185">Reference proteome</keyword>
<dbReference type="PANTHER" id="PTHR12001:SF55">
    <property type="entry name" value="ALL TRANS-POLYPRENYL-DIPHOSPHATE SYNTHASE PDSS2"/>
    <property type="match status" value="1"/>
</dbReference>
<dbReference type="GO" id="GO:0004659">
    <property type="term" value="F:prenyltransferase activity"/>
    <property type="evidence" value="ECO:0007669"/>
    <property type="project" value="InterPro"/>
</dbReference>
<keyword evidence="1" id="KW-0808">Transferase</keyword>
<dbReference type="OrthoDB" id="9983019at2759"/>
<evidence type="ECO:0000313" key="2">
    <source>
        <dbReference type="EMBL" id="KAF7493725.1"/>
    </source>
</evidence>
<dbReference type="GO" id="GO:0042811">
    <property type="term" value="P:pheromone biosynthetic process"/>
    <property type="evidence" value="ECO:0007669"/>
    <property type="project" value="UniProtKB-ARBA"/>
</dbReference>
<evidence type="ECO:0000313" key="3">
    <source>
        <dbReference type="EnsemblMetazoa" id="KAF7493725.1"/>
    </source>
</evidence>
<organism evidence="2">
    <name type="scientific">Sarcoptes scabiei</name>
    <name type="common">Itch mite</name>
    <name type="synonym">Acarus scabiei</name>
    <dbReference type="NCBI Taxonomy" id="52283"/>
    <lineage>
        <taxon>Eukaryota</taxon>
        <taxon>Metazoa</taxon>
        <taxon>Ecdysozoa</taxon>
        <taxon>Arthropoda</taxon>
        <taxon>Chelicerata</taxon>
        <taxon>Arachnida</taxon>
        <taxon>Acari</taxon>
        <taxon>Acariformes</taxon>
        <taxon>Sarcoptiformes</taxon>
        <taxon>Astigmata</taxon>
        <taxon>Psoroptidia</taxon>
        <taxon>Sarcoptoidea</taxon>
        <taxon>Sarcoptidae</taxon>
        <taxon>Sarcoptinae</taxon>
        <taxon>Sarcoptes</taxon>
    </lineage>
</organism>
<dbReference type="GO" id="GO:0005739">
    <property type="term" value="C:mitochondrion"/>
    <property type="evidence" value="ECO:0007669"/>
    <property type="project" value="TreeGrafter"/>
</dbReference>
<dbReference type="GO" id="GO:1990234">
    <property type="term" value="C:transferase complex"/>
    <property type="evidence" value="ECO:0007669"/>
    <property type="project" value="TreeGrafter"/>
</dbReference>
<dbReference type="GO" id="GO:0006744">
    <property type="term" value="P:ubiquinone biosynthetic process"/>
    <property type="evidence" value="ECO:0007669"/>
    <property type="project" value="TreeGrafter"/>
</dbReference>
<comment type="similarity">
    <text evidence="1">Belongs to the FPP/GGPP synthase family.</text>
</comment>
<proteinExistence type="inferred from homology"/>
<dbReference type="Pfam" id="PF00348">
    <property type="entry name" value="polyprenyl_synt"/>
    <property type="match status" value="1"/>
</dbReference>
<dbReference type="GO" id="GO:0008299">
    <property type="term" value="P:isoprenoid biosynthetic process"/>
    <property type="evidence" value="ECO:0007669"/>
    <property type="project" value="InterPro"/>
</dbReference>
<reference evidence="4" key="1">
    <citation type="journal article" date="2020" name="PLoS Negl. Trop. Dis.">
        <title>High-quality nuclear genome for Sarcoptes scabiei-A critical resource for a neglected parasite.</title>
        <authorList>
            <person name="Korhonen P.K."/>
            <person name="Gasser R.B."/>
            <person name="Ma G."/>
            <person name="Wang T."/>
            <person name="Stroehlein A.J."/>
            <person name="Young N.D."/>
            <person name="Ang C.S."/>
            <person name="Fernando D.D."/>
            <person name="Lu H.C."/>
            <person name="Taylor S."/>
            <person name="Reynolds S.L."/>
            <person name="Mofiz E."/>
            <person name="Najaraj S.H."/>
            <person name="Gowda H."/>
            <person name="Madugundu A."/>
            <person name="Renuse S."/>
            <person name="Holt D."/>
            <person name="Pandey A."/>
            <person name="Papenfuss A.T."/>
            <person name="Fischer K."/>
        </authorList>
    </citation>
    <scope>NUCLEOTIDE SEQUENCE [LARGE SCALE GENOMIC DNA]</scope>
</reference>
<dbReference type="PANTHER" id="PTHR12001">
    <property type="entry name" value="GERANYLGERANYL PYROPHOSPHATE SYNTHASE"/>
    <property type="match status" value="1"/>
</dbReference>
<evidence type="ECO:0000256" key="1">
    <source>
        <dbReference type="RuleBase" id="RU004466"/>
    </source>
</evidence>
<dbReference type="CDD" id="cd00867">
    <property type="entry name" value="Trans_IPPS"/>
    <property type="match status" value="1"/>
</dbReference>
<dbReference type="SUPFAM" id="SSF48576">
    <property type="entry name" value="Terpenoid synthases"/>
    <property type="match status" value="1"/>
</dbReference>
<dbReference type="EMBL" id="WVUK01000055">
    <property type="protein sequence ID" value="KAF7493725.1"/>
    <property type="molecule type" value="Genomic_DNA"/>
</dbReference>
<reference evidence="2" key="2">
    <citation type="submission" date="2020-01" db="EMBL/GenBank/DDBJ databases">
        <authorList>
            <person name="Korhonen P.K.K."/>
            <person name="Guangxu M.G."/>
            <person name="Wang T.W."/>
            <person name="Stroehlein A.J.S."/>
            <person name="Young N.D."/>
            <person name="Ang C.-S.A."/>
            <person name="Fernando D.W.F."/>
            <person name="Lu H.L."/>
            <person name="Taylor S.T."/>
            <person name="Ehtesham M.E.M."/>
            <person name="Najaraj S.H.N."/>
            <person name="Harsha G.H.G."/>
            <person name="Madugundu A.M."/>
            <person name="Renuse S.R."/>
            <person name="Holt D.H."/>
            <person name="Pandey A.P."/>
            <person name="Papenfuss A.P."/>
            <person name="Gasser R.B.G."/>
            <person name="Fischer K.F."/>
        </authorList>
    </citation>
    <scope>NUCLEOTIDE SEQUENCE</scope>
    <source>
        <strain evidence="2">SSS_KF_BRIS2020</strain>
    </source>
</reference>
<name>A0A834VFG7_SARSC</name>